<organism evidence="2 3">
    <name type="scientific">Vespula germanica</name>
    <name type="common">German yellow jacket</name>
    <name type="synonym">Paravespula germanica</name>
    <dbReference type="NCBI Taxonomy" id="30212"/>
    <lineage>
        <taxon>Eukaryota</taxon>
        <taxon>Metazoa</taxon>
        <taxon>Ecdysozoa</taxon>
        <taxon>Arthropoda</taxon>
        <taxon>Hexapoda</taxon>
        <taxon>Insecta</taxon>
        <taxon>Pterygota</taxon>
        <taxon>Neoptera</taxon>
        <taxon>Endopterygota</taxon>
        <taxon>Hymenoptera</taxon>
        <taxon>Apocrita</taxon>
        <taxon>Aculeata</taxon>
        <taxon>Vespoidea</taxon>
        <taxon>Vespidae</taxon>
        <taxon>Vespinae</taxon>
        <taxon>Vespula</taxon>
    </lineage>
</organism>
<dbReference type="EMBL" id="JACSDZ010000006">
    <property type="protein sequence ID" value="KAF7401091.1"/>
    <property type="molecule type" value="Genomic_DNA"/>
</dbReference>
<name>A0A834K6P1_VESGE</name>
<reference evidence="2" key="1">
    <citation type="journal article" date="2020" name="G3 (Bethesda)">
        <title>High-Quality Assemblies for Three Invasive Social Wasps from the &lt;i&gt;Vespula&lt;/i&gt; Genus.</title>
        <authorList>
            <person name="Harrop T.W.R."/>
            <person name="Guhlin J."/>
            <person name="McLaughlin G.M."/>
            <person name="Permina E."/>
            <person name="Stockwell P."/>
            <person name="Gilligan J."/>
            <person name="Le Lec M.F."/>
            <person name="Gruber M.A.M."/>
            <person name="Quinn O."/>
            <person name="Lovegrove M."/>
            <person name="Duncan E.J."/>
            <person name="Remnant E.J."/>
            <person name="Van Eeckhoven J."/>
            <person name="Graham B."/>
            <person name="Knapp R.A."/>
            <person name="Langford K.W."/>
            <person name="Kronenberg Z."/>
            <person name="Press M.O."/>
            <person name="Eacker S.M."/>
            <person name="Wilson-Rankin E.E."/>
            <person name="Purcell J."/>
            <person name="Lester P.J."/>
            <person name="Dearden P.K."/>
        </authorList>
    </citation>
    <scope>NUCLEOTIDE SEQUENCE</scope>
    <source>
        <strain evidence="2">Linc-1</strain>
    </source>
</reference>
<feature type="compositionally biased region" description="Pro residues" evidence="1">
    <location>
        <begin position="37"/>
        <end position="47"/>
    </location>
</feature>
<feature type="compositionally biased region" description="Basic and acidic residues" evidence="1">
    <location>
        <begin position="52"/>
        <end position="69"/>
    </location>
</feature>
<feature type="compositionally biased region" description="Basic and acidic residues" evidence="1">
    <location>
        <begin position="78"/>
        <end position="93"/>
    </location>
</feature>
<evidence type="ECO:0000313" key="2">
    <source>
        <dbReference type="EMBL" id="KAF7401091.1"/>
    </source>
</evidence>
<keyword evidence="3" id="KW-1185">Reference proteome</keyword>
<evidence type="ECO:0000313" key="3">
    <source>
        <dbReference type="Proteomes" id="UP000617340"/>
    </source>
</evidence>
<feature type="compositionally biased region" description="Polar residues" evidence="1">
    <location>
        <begin position="26"/>
        <end position="36"/>
    </location>
</feature>
<dbReference type="AlphaFoldDB" id="A0A834K6P1"/>
<sequence>MDGLARNWFRRGDCERAQLQPLLLPVTTTNTIAPTNSPSPSPSPSSSPSPLNDKDMVSTISKAEEERTGLPRGSNECTEEKEKIEGKRVEYGD</sequence>
<comment type="caution">
    <text evidence="2">The sequence shown here is derived from an EMBL/GenBank/DDBJ whole genome shotgun (WGS) entry which is preliminary data.</text>
</comment>
<proteinExistence type="predicted"/>
<dbReference type="Proteomes" id="UP000617340">
    <property type="component" value="Unassembled WGS sequence"/>
</dbReference>
<accession>A0A834K6P1</accession>
<protein>
    <submittedName>
        <fullName evidence="2">Uncharacterized protein</fullName>
    </submittedName>
</protein>
<evidence type="ECO:0000256" key="1">
    <source>
        <dbReference type="SAM" id="MobiDB-lite"/>
    </source>
</evidence>
<gene>
    <name evidence="2" type="ORF">HZH68_006911</name>
</gene>
<feature type="region of interest" description="Disordered" evidence="1">
    <location>
        <begin position="25"/>
        <end position="93"/>
    </location>
</feature>